<evidence type="ECO:0000313" key="2">
    <source>
        <dbReference type="EMBL" id="TQE99692.1"/>
    </source>
</evidence>
<comment type="caution">
    <text evidence="2">The sequence shown here is derived from an EMBL/GenBank/DDBJ whole genome shotgun (WGS) entry which is preliminary data.</text>
</comment>
<evidence type="ECO:0000256" key="1">
    <source>
        <dbReference type="SAM" id="Phobius"/>
    </source>
</evidence>
<accession>A0A540VSF2</accession>
<proteinExistence type="predicted"/>
<organism evidence="2 3">
    <name type="scientific">Spiribacter salinus</name>
    <dbReference type="NCBI Taxonomy" id="1335746"/>
    <lineage>
        <taxon>Bacteria</taxon>
        <taxon>Pseudomonadati</taxon>
        <taxon>Pseudomonadota</taxon>
        <taxon>Gammaproteobacteria</taxon>
        <taxon>Chromatiales</taxon>
        <taxon>Ectothiorhodospiraceae</taxon>
        <taxon>Spiribacter</taxon>
    </lineage>
</organism>
<keyword evidence="1" id="KW-0472">Membrane</keyword>
<keyword evidence="1" id="KW-1133">Transmembrane helix</keyword>
<feature type="transmembrane region" description="Helical" evidence="1">
    <location>
        <begin position="12"/>
        <end position="37"/>
    </location>
</feature>
<gene>
    <name evidence="2" type="ORF">FKY71_07240</name>
</gene>
<reference evidence="2 3" key="1">
    <citation type="submission" date="2019-06" db="EMBL/GenBank/DDBJ databases">
        <title>Metagenome assembled Genome of Spiribacter salinus SL48-SHIP from the microbial mat of Salt Lake 48 (Novosibirsk region, Russia).</title>
        <authorList>
            <person name="Shipova A."/>
            <person name="Rozanov A.S."/>
            <person name="Bryanskaya A.V."/>
            <person name="Peltek S.E."/>
        </authorList>
    </citation>
    <scope>NUCLEOTIDE SEQUENCE [LARGE SCALE GENOMIC DNA]</scope>
    <source>
        <strain evidence="2">SL48-SHIP-2</strain>
    </source>
</reference>
<evidence type="ECO:0000313" key="3">
    <source>
        <dbReference type="Proteomes" id="UP000315400"/>
    </source>
</evidence>
<sequence>MARGRATAGGTVRLTVVSGFALIGFVTVLLLGTGVVMDVRSIDQTRGGYEPPYTDFTGEPVRWEQLDTTATGMVHRGHVVDVLIDCSSGMMTFDVFGLEIPWRGFSERALVVHKPRDACKDRGFSPRF</sequence>
<dbReference type="EMBL" id="VIFK01000044">
    <property type="protein sequence ID" value="TQE99692.1"/>
    <property type="molecule type" value="Genomic_DNA"/>
</dbReference>
<protein>
    <submittedName>
        <fullName evidence="2">Uncharacterized protein</fullName>
    </submittedName>
</protein>
<name>A0A540VSF2_9GAMM</name>
<dbReference type="AlphaFoldDB" id="A0A540VSF2"/>
<dbReference type="Proteomes" id="UP000315400">
    <property type="component" value="Unassembled WGS sequence"/>
</dbReference>
<keyword evidence="1" id="KW-0812">Transmembrane</keyword>